<reference evidence="1" key="1">
    <citation type="journal article" date="2019" name="Sci. Rep.">
        <title>Draft genome of Tanacetum cinerariifolium, the natural source of mosquito coil.</title>
        <authorList>
            <person name="Yamashiro T."/>
            <person name="Shiraishi A."/>
            <person name="Satake H."/>
            <person name="Nakayama K."/>
        </authorList>
    </citation>
    <scope>NUCLEOTIDE SEQUENCE</scope>
</reference>
<proteinExistence type="predicted"/>
<feature type="non-terminal residue" evidence="1">
    <location>
        <position position="1"/>
    </location>
</feature>
<accession>A0A699I725</accession>
<name>A0A699I725_TANCI</name>
<protein>
    <submittedName>
        <fullName evidence="1">Uncharacterized protein</fullName>
    </submittedName>
</protein>
<gene>
    <name evidence="1" type="ORF">Tci_500710</name>
</gene>
<dbReference type="EMBL" id="BKCJ010261289">
    <property type="protein sequence ID" value="GEZ28737.1"/>
    <property type="molecule type" value="Genomic_DNA"/>
</dbReference>
<dbReference type="AlphaFoldDB" id="A0A699I725"/>
<sequence length="87" mass="9732">IHNDPKLFFGGGPGIAALELPLKEILVLMEETAIPGMNGSRKNDDVWLGFEAVKGILRGGWYGIKALVDRIKHKVILIRRWNRSPEV</sequence>
<evidence type="ECO:0000313" key="1">
    <source>
        <dbReference type="EMBL" id="GEZ28737.1"/>
    </source>
</evidence>
<comment type="caution">
    <text evidence="1">The sequence shown here is derived from an EMBL/GenBank/DDBJ whole genome shotgun (WGS) entry which is preliminary data.</text>
</comment>
<organism evidence="1">
    <name type="scientific">Tanacetum cinerariifolium</name>
    <name type="common">Dalmatian daisy</name>
    <name type="synonym">Chrysanthemum cinerariifolium</name>
    <dbReference type="NCBI Taxonomy" id="118510"/>
    <lineage>
        <taxon>Eukaryota</taxon>
        <taxon>Viridiplantae</taxon>
        <taxon>Streptophyta</taxon>
        <taxon>Embryophyta</taxon>
        <taxon>Tracheophyta</taxon>
        <taxon>Spermatophyta</taxon>
        <taxon>Magnoliopsida</taxon>
        <taxon>eudicotyledons</taxon>
        <taxon>Gunneridae</taxon>
        <taxon>Pentapetalae</taxon>
        <taxon>asterids</taxon>
        <taxon>campanulids</taxon>
        <taxon>Asterales</taxon>
        <taxon>Asteraceae</taxon>
        <taxon>Asteroideae</taxon>
        <taxon>Anthemideae</taxon>
        <taxon>Anthemidinae</taxon>
        <taxon>Tanacetum</taxon>
    </lineage>
</organism>